<dbReference type="AlphaFoldDB" id="A0A085W2S0"/>
<dbReference type="STRING" id="394096.DB31_4426"/>
<reference evidence="2 3" key="1">
    <citation type="submission" date="2014-04" db="EMBL/GenBank/DDBJ databases">
        <title>Genome assembly of Hyalangium minutum DSM 14724.</title>
        <authorList>
            <person name="Sharma G."/>
            <person name="Subramanian S."/>
        </authorList>
    </citation>
    <scope>NUCLEOTIDE SEQUENCE [LARGE SCALE GENOMIC DNA]</scope>
    <source>
        <strain evidence="2 3">DSM 14724</strain>
    </source>
</reference>
<dbReference type="Gene3D" id="3.40.50.11190">
    <property type="match status" value="1"/>
</dbReference>
<evidence type="ECO:0000313" key="2">
    <source>
        <dbReference type="EMBL" id="KFE61983.1"/>
    </source>
</evidence>
<dbReference type="PANTHER" id="PTHR21015">
    <property type="entry name" value="UDP-N-ACETYLGLUCOSAMINE--N-ACETYLMURAMYL-(PENTAPEPTIDE) PYROPHOSPHORYL-UNDECAPRENOL N-ACETYLGLUCOSAMINE TRANSFERASE 1"/>
    <property type="match status" value="1"/>
</dbReference>
<organism evidence="2 3">
    <name type="scientific">Hyalangium minutum</name>
    <dbReference type="NCBI Taxonomy" id="394096"/>
    <lineage>
        <taxon>Bacteria</taxon>
        <taxon>Pseudomonadati</taxon>
        <taxon>Myxococcota</taxon>
        <taxon>Myxococcia</taxon>
        <taxon>Myxococcales</taxon>
        <taxon>Cystobacterineae</taxon>
        <taxon>Archangiaceae</taxon>
        <taxon>Hyalangium</taxon>
    </lineage>
</organism>
<dbReference type="OrthoDB" id="9813876at2"/>
<feature type="domain" description="Glycosyl transferase family 28 C-terminal" evidence="1">
    <location>
        <begin position="263"/>
        <end position="338"/>
    </location>
</feature>
<dbReference type="InterPro" id="IPR007235">
    <property type="entry name" value="Glyco_trans_28_C"/>
</dbReference>
<dbReference type="PANTHER" id="PTHR21015:SF28">
    <property type="entry name" value="SLL1722 PROTEIN"/>
    <property type="match status" value="1"/>
</dbReference>
<dbReference type="EMBL" id="JMCB01000024">
    <property type="protein sequence ID" value="KFE61983.1"/>
    <property type="molecule type" value="Genomic_DNA"/>
</dbReference>
<dbReference type="Proteomes" id="UP000028725">
    <property type="component" value="Unassembled WGS sequence"/>
</dbReference>
<dbReference type="Gene3D" id="3.40.50.2000">
    <property type="entry name" value="Glycogen Phosphorylase B"/>
    <property type="match status" value="1"/>
</dbReference>
<dbReference type="PATRIC" id="fig|394096.3.peg.8159"/>
<dbReference type="SUPFAM" id="SSF53756">
    <property type="entry name" value="UDP-Glycosyltransferase/glycogen phosphorylase"/>
    <property type="match status" value="1"/>
</dbReference>
<dbReference type="RefSeq" id="WP_044198238.1">
    <property type="nucleotide sequence ID" value="NZ_JMCB01000024.1"/>
</dbReference>
<keyword evidence="3" id="KW-1185">Reference proteome</keyword>
<dbReference type="GO" id="GO:0016758">
    <property type="term" value="F:hexosyltransferase activity"/>
    <property type="evidence" value="ECO:0007669"/>
    <property type="project" value="InterPro"/>
</dbReference>
<dbReference type="Pfam" id="PF04101">
    <property type="entry name" value="Glyco_tran_28_C"/>
    <property type="match status" value="1"/>
</dbReference>
<gene>
    <name evidence="2" type="ORF">DB31_4426</name>
</gene>
<comment type="caution">
    <text evidence="2">The sequence shown here is derived from an EMBL/GenBank/DDBJ whole genome shotgun (WGS) entry which is preliminary data.</text>
</comment>
<evidence type="ECO:0000259" key="1">
    <source>
        <dbReference type="Pfam" id="PF04101"/>
    </source>
</evidence>
<proteinExistence type="predicted"/>
<accession>A0A085W2S0</accession>
<protein>
    <recommendedName>
        <fullName evidence="1">Glycosyl transferase family 28 C-terminal domain-containing protein</fullName>
    </recommendedName>
</protein>
<sequence length="362" mass="39391">MGAPRFLFYAVNGLGLGHVTRLLSIARALKRLSPEAEVLFLTSSEADHVIYREGFAAVKLPSKTIRERCGLRKGSYLKLVQTVTWNTLAAFDPDVLVVDTYPTGSFEELIPALRWRQKNVFVFREQREESAGSELLQASLRLYDRILIPHEDISVVGPLPELAKARAVGPILIRERSELPSRAQARQALGLPQDATLLYASFGGGGDPEGARALTLTAQVARELPGVRLVVGAGPLWREQPPALEGAVVLQGRYPAIDFLPAFDAAVTAAGYNAVHELLYAGVPSVFVPFERMVDDQEKRAREVAAADAGLVCAPLTREGLTRAVRELMNPATRERLSAAARKRVECNGAEPAARALLELLA</sequence>
<evidence type="ECO:0000313" key="3">
    <source>
        <dbReference type="Proteomes" id="UP000028725"/>
    </source>
</evidence>
<name>A0A085W2S0_9BACT</name>